<sequence length="79" mass="9063">MASLVTALLVAWYLLYVIAAAFARDLMRYRLAGNVNVALVFGVLQFASTFFLAWRYSRYSRRVLDPLRARVAADSEEER</sequence>
<keyword evidence="3" id="KW-1185">Reference proteome</keyword>
<organism evidence="2 3">
    <name type="scientific">Actinoallomurus bryophytorum</name>
    <dbReference type="NCBI Taxonomy" id="1490222"/>
    <lineage>
        <taxon>Bacteria</taxon>
        <taxon>Bacillati</taxon>
        <taxon>Actinomycetota</taxon>
        <taxon>Actinomycetes</taxon>
        <taxon>Streptosporangiales</taxon>
        <taxon>Thermomonosporaceae</taxon>
        <taxon>Actinoallomurus</taxon>
    </lineage>
</organism>
<dbReference type="AlphaFoldDB" id="A0A543C0V4"/>
<evidence type="ECO:0000313" key="3">
    <source>
        <dbReference type="Proteomes" id="UP000316096"/>
    </source>
</evidence>
<dbReference type="EMBL" id="VFOZ01000002">
    <property type="protein sequence ID" value="TQL90705.1"/>
    <property type="molecule type" value="Genomic_DNA"/>
</dbReference>
<gene>
    <name evidence="2" type="ORF">FB559_8018</name>
</gene>
<accession>A0A543C0V4</accession>
<comment type="caution">
    <text evidence="2">The sequence shown here is derived from an EMBL/GenBank/DDBJ whole genome shotgun (WGS) entry which is preliminary data.</text>
</comment>
<protein>
    <submittedName>
        <fullName evidence="2">Uncharacterized membrane protein (DUF485 family)</fullName>
    </submittedName>
</protein>
<reference evidence="2 3" key="1">
    <citation type="submission" date="2019-06" db="EMBL/GenBank/DDBJ databases">
        <title>Sequencing the genomes of 1000 actinobacteria strains.</title>
        <authorList>
            <person name="Klenk H.-P."/>
        </authorList>
    </citation>
    <scope>NUCLEOTIDE SEQUENCE [LARGE SCALE GENOMIC DNA]</scope>
    <source>
        <strain evidence="2 3">DSM 102200</strain>
    </source>
</reference>
<dbReference type="Proteomes" id="UP000316096">
    <property type="component" value="Unassembled WGS sequence"/>
</dbReference>
<dbReference type="Pfam" id="PF04341">
    <property type="entry name" value="DUF485"/>
    <property type="match status" value="1"/>
</dbReference>
<keyword evidence="1" id="KW-0472">Membrane</keyword>
<evidence type="ECO:0000313" key="2">
    <source>
        <dbReference type="EMBL" id="TQL90705.1"/>
    </source>
</evidence>
<keyword evidence="1" id="KW-1133">Transmembrane helix</keyword>
<feature type="transmembrane region" description="Helical" evidence="1">
    <location>
        <begin position="35"/>
        <end position="54"/>
    </location>
</feature>
<evidence type="ECO:0000256" key="1">
    <source>
        <dbReference type="SAM" id="Phobius"/>
    </source>
</evidence>
<dbReference type="PANTHER" id="PTHR38441:SF1">
    <property type="entry name" value="MEMBRANE PROTEIN"/>
    <property type="match status" value="1"/>
</dbReference>
<dbReference type="InterPro" id="IPR007436">
    <property type="entry name" value="DUF485"/>
</dbReference>
<name>A0A543C0V4_9ACTN</name>
<dbReference type="PANTHER" id="PTHR38441">
    <property type="entry name" value="INTEGRAL MEMBRANE PROTEIN-RELATED"/>
    <property type="match status" value="1"/>
</dbReference>
<proteinExistence type="predicted"/>
<keyword evidence="1" id="KW-0812">Transmembrane</keyword>